<evidence type="ECO:0000256" key="7">
    <source>
        <dbReference type="ARBA" id="ARBA00022962"/>
    </source>
</evidence>
<organism evidence="15 16">
    <name type="scientific">Candidatus Merdimorpha stercoravium</name>
    <dbReference type="NCBI Taxonomy" id="2840863"/>
    <lineage>
        <taxon>Bacteria</taxon>
        <taxon>Pseudomonadati</taxon>
        <taxon>Bacteroidota</taxon>
        <taxon>Flavobacteriia</taxon>
        <taxon>Flavobacteriales</taxon>
        <taxon>Candidatus Merdimorpha</taxon>
    </lineage>
</organism>
<keyword evidence="7 12" id="KW-0315">Glutamine amidotransferase</keyword>
<dbReference type="CDD" id="cd01748">
    <property type="entry name" value="GATase1_IGP_Synthase"/>
    <property type="match status" value="1"/>
</dbReference>
<evidence type="ECO:0000256" key="3">
    <source>
        <dbReference type="ARBA" id="ARBA00011152"/>
    </source>
</evidence>
<keyword evidence="9 12" id="KW-0456">Lyase</keyword>
<comment type="caution">
    <text evidence="15">The sequence shown here is derived from an EMBL/GenBank/DDBJ whole genome shotgun (WGS) entry which is preliminary data.</text>
</comment>
<evidence type="ECO:0000313" key="15">
    <source>
        <dbReference type="EMBL" id="HIT98137.1"/>
    </source>
</evidence>
<keyword evidence="6 12" id="KW-0378">Hydrolase</keyword>
<dbReference type="EMBL" id="DVLY01000113">
    <property type="protein sequence ID" value="HIT98137.1"/>
    <property type="molecule type" value="Genomic_DNA"/>
</dbReference>
<comment type="subcellular location">
    <subcellularLocation>
        <location evidence="1 12">Cytoplasm</location>
    </subcellularLocation>
</comment>
<gene>
    <name evidence="12 15" type="primary">hisH</name>
    <name evidence="15" type="ORF">IAC44_04785</name>
</gene>
<evidence type="ECO:0000256" key="8">
    <source>
        <dbReference type="ARBA" id="ARBA00023102"/>
    </source>
</evidence>
<evidence type="ECO:0000256" key="10">
    <source>
        <dbReference type="ARBA" id="ARBA00047838"/>
    </source>
</evidence>
<comment type="catalytic activity">
    <reaction evidence="10 12">
        <text>5-[(5-phospho-1-deoxy-D-ribulos-1-ylimino)methylamino]-1-(5-phospho-beta-D-ribosyl)imidazole-4-carboxamide + L-glutamine = D-erythro-1-(imidazol-4-yl)glycerol 3-phosphate + 5-amino-1-(5-phospho-beta-D-ribosyl)imidazole-4-carboxamide + L-glutamate + H(+)</text>
        <dbReference type="Rhea" id="RHEA:24793"/>
        <dbReference type="ChEBI" id="CHEBI:15378"/>
        <dbReference type="ChEBI" id="CHEBI:29985"/>
        <dbReference type="ChEBI" id="CHEBI:58278"/>
        <dbReference type="ChEBI" id="CHEBI:58359"/>
        <dbReference type="ChEBI" id="CHEBI:58475"/>
        <dbReference type="ChEBI" id="CHEBI:58525"/>
        <dbReference type="EC" id="4.3.2.10"/>
    </reaction>
</comment>
<comment type="function">
    <text evidence="12">IGPS catalyzes the conversion of PRFAR and glutamine to IGP, AICAR and glutamate. The HisH subunit catalyzes the hydrolysis of glutamine to glutamate and ammonia as part of the synthesis of IGP and AICAR. The resulting ammonia molecule is channeled to the active site of HisF.</text>
</comment>
<dbReference type="InterPro" id="IPR029062">
    <property type="entry name" value="Class_I_gatase-like"/>
</dbReference>
<comment type="catalytic activity">
    <reaction evidence="11 12">
        <text>L-glutamine + H2O = L-glutamate + NH4(+)</text>
        <dbReference type="Rhea" id="RHEA:15889"/>
        <dbReference type="ChEBI" id="CHEBI:15377"/>
        <dbReference type="ChEBI" id="CHEBI:28938"/>
        <dbReference type="ChEBI" id="CHEBI:29985"/>
        <dbReference type="ChEBI" id="CHEBI:58359"/>
        <dbReference type="EC" id="3.5.1.2"/>
    </reaction>
</comment>
<comment type="pathway">
    <text evidence="2 12">Amino-acid biosynthesis; L-histidine biosynthesis; L-histidine from 5-phospho-alpha-D-ribose 1-diphosphate: step 5/9.</text>
</comment>
<comment type="subunit">
    <text evidence="3 12">Heterodimer of HisH and HisF.</text>
</comment>
<evidence type="ECO:0000256" key="5">
    <source>
        <dbReference type="ARBA" id="ARBA00022605"/>
    </source>
</evidence>
<accession>A0A9D1HBR9</accession>
<dbReference type="GO" id="GO:0000107">
    <property type="term" value="F:imidazoleglycerol-phosphate synthase activity"/>
    <property type="evidence" value="ECO:0007669"/>
    <property type="project" value="UniProtKB-UniRule"/>
</dbReference>
<protein>
    <recommendedName>
        <fullName evidence="12">Imidazole glycerol phosphate synthase subunit HisH</fullName>
        <ecNumber evidence="12">4.3.2.10</ecNumber>
    </recommendedName>
    <alternativeName>
        <fullName evidence="12">IGP synthase glutaminase subunit</fullName>
        <ecNumber evidence="12">3.5.1.2</ecNumber>
    </alternativeName>
    <alternativeName>
        <fullName evidence="12">IGP synthase subunit HisH</fullName>
    </alternativeName>
    <alternativeName>
        <fullName evidence="12">ImGP synthase subunit HisH</fullName>
        <shortName evidence="12">IGPS subunit HisH</shortName>
    </alternativeName>
</protein>
<reference evidence="15" key="1">
    <citation type="submission" date="2020-10" db="EMBL/GenBank/DDBJ databases">
        <authorList>
            <person name="Gilroy R."/>
        </authorList>
    </citation>
    <scope>NUCLEOTIDE SEQUENCE</scope>
    <source>
        <strain evidence="15">1383</strain>
    </source>
</reference>
<dbReference type="FunFam" id="3.40.50.880:FF:000009">
    <property type="entry name" value="Imidazole glycerol phosphate synthase subunit HisH"/>
    <property type="match status" value="1"/>
</dbReference>
<evidence type="ECO:0000313" key="16">
    <source>
        <dbReference type="Proteomes" id="UP000824161"/>
    </source>
</evidence>
<keyword evidence="5 12" id="KW-0028">Amino-acid biosynthesis</keyword>
<dbReference type="Proteomes" id="UP000824161">
    <property type="component" value="Unassembled WGS sequence"/>
</dbReference>
<dbReference type="PROSITE" id="PS51273">
    <property type="entry name" value="GATASE_TYPE_1"/>
    <property type="match status" value="1"/>
</dbReference>
<feature type="active site" evidence="12 13">
    <location>
        <position position="177"/>
    </location>
</feature>
<dbReference type="PANTHER" id="PTHR42701">
    <property type="entry name" value="IMIDAZOLE GLYCEROL PHOSPHATE SYNTHASE SUBUNIT HISH"/>
    <property type="match status" value="1"/>
</dbReference>
<reference evidence="15" key="2">
    <citation type="journal article" date="2021" name="PeerJ">
        <title>Extensive microbial diversity within the chicken gut microbiome revealed by metagenomics and culture.</title>
        <authorList>
            <person name="Gilroy R."/>
            <person name="Ravi A."/>
            <person name="Getino M."/>
            <person name="Pursley I."/>
            <person name="Horton D.L."/>
            <person name="Alikhan N.F."/>
            <person name="Baker D."/>
            <person name="Gharbi K."/>
            <person name="Hall N."/>
            <person name="Watson M."/>
            <person name="Adriaenssens E.M."/>
            <person name="Foster-Nyarko E."/>
            <person name="Jarju S."/>
            <person name="Secka A."/>
            <person name="Antonio M."/>
            <person name="Oren A."/>
            <person name="Chaudhuri R.R."/>
            <person name="La Ragione R."/>
            <person name="Hildebrand F."/>
            <person name="Pallen M.J."/>
        </authorList>
    </citation>
    <scope>NUCLEOTIDE SEQUENCE</scope>
    <source>
        <strain evidence="15">1383</strain>
    </source>
</reference>
<dbReference type="GO" id="GO:0004359">
    <property type="term" value="F:glutaminase activity"/>
    <property type="evidence" value="ECO:0007669"/>
    <property type="project" value="UniProtKB-EC"/>
</dbReference>
<dbReference type="GO" id="GO:0000105">
    <property type="term" value="P:L-histidine biosynthetic process"/>
    <property type="evidence" value="ECO:0007669"/>
    <property type="project" value="UniProtKB-UniRule"/>
</dbReference>
<feature type="active site" description="Nucleophile" evidence="12 13">
    <location>
        <position position="77"/>
    </location>
</feature>
<dbReference type="GO" id="GO:0005737">
    <property type="term" value="C:cytoplasm"/>
    <property type="evidence" value="ECO:0007669"/>
    <property type="project" value="UniProtKB-SubCell"/>
</dbReference>
<keyword evidence="4 12" id="KW-0963">Cytoplasm</keyword>
<dbReference type="GO" id="GO:0016829">
    <property type="term" value="F:lyase activity"/>
    <property type="evidence" value="ECO:0007669"/>
    <property type="project" value="UniProtKB-KW"/>
</dbReference>
<dbReference type="PIRSF" id="PIRSF000495">
    <property type="entry name" value="Amidotransf_hisH"/>
    <property type="match status" value="1"/>
</dbReference>
<dbReference type="SUPFAM" id="SSF52317">
    <property type="entry name" value="Class I glutamine amidotransferase-like"/>
    <property type="match status" value="1"/>
</dbReference>
<dbReference type="InterPro" id="IPR017926">
    <property type="entry name" value="GATASE"/>
</dbReference>
<name>A0A9D1HBR9_9FLAO</name>
<dbReference type="NCBIfam" id="TIGR01855">
    <property type="entry name" value="IMP_synth_hisH"/>
    <property type="match status" value="1"/>
</dbReference>
<evidence type="ECO:0000256" key="13">
    <source>
        <dbReference type="PIRSR" id="PIRSR000495-1"/>
    </source>
</evidence>
<dbReference type="Gene3D" id="3.40.50.880">
    <property type="match status" value="1"/>
</dbReference>
<dbReference type="Pfam" id="PF00117">
    <property type="entry name" value="GATase"/>
    <property type="match status" value="1"/>
</dbReference>
<evidence type="ECO:0000256" key="6">
    <source>
        <dbReference type="ARBA" id="ARBA00022801"/>
    </source>
</evidence>
<dbReference type="InterPro" id="IPR010139">
    <property type="entry name" value="Imidazole-glycPsynth_HisH"/>
</dbReference>
<dbReference type="PROSITE" id="PS51274">
    <property type="entry name" value="GATASE_COBBQ"/>
    <property type="match status" value="1"/>
</dbReference>
<sequence length="202" mass="22527">MEVAIIDYGAGNVFSVATALERLGARVCITREEKAIRRADRVIFPGVGQAEAAMLRLAETGLEEVIPTLGQPVLGICLGMQLMCRHSEEGQVDGLGIFPLEVRRFPAGMKVPHMGWNTLSELRGPLFEGLPEEAWMYFVHSYYVPENDRAAACTCYGLRFAAALEHENFFGCQFHPEKSSVGGRRVLENFLSKNIEKYRSEQ</sequence>
<feature type="domain" description="Glutamine amidotransferase" evidence="14">
    <location>
        <begin position="5"/>
        <end position="192"/>
    </location>
</feature>
<evidence type="ECO:0000256" key="2">
    <source>
        <dbReference type="ARBA" id="ARBA00005091"/>
    </source>
</evidence>
<evidence type="ECO:0000256" key="12">
    <source>
        <dbReference type="HAMAP-Rule" id="MF_00278"/>
    </source>
</evidence>
<dbReference type="PANTHER" id="PTHR42701:SF1">
    <property type="entry name" value="IMIDAZOLE GLYCEROL PHOSPHATE SYNTHASE SUBUNIT HISH"/>
    <property type="match status" value="1"/>
</dbReference>
<evidence type="ECO:0000256" key="9">
    <source>
        <dbReference type="ARBA" id="ARBA00023239"/>
    </source>
</evidence>
<dbReference type="AlphaFoldDB" id="A0A9D1HBR9"/>
<feature type="active site" evidence="12 13">
    <location>
        <position position="175"/>
    </location>
</feature>
<dbReference type="EC" id="4.3.2.10" evidence="12"/>
<dbReference type="EC" id="3.5.1.2" evidence="12"/>
<dbReference type="HAMAP" id="MF_00278">
    <property type="entry name" value="HisH"/>
    <property type="match status" value="1"/>
</dbReference>
<evidence type="ECO:0000256" key="4">
    <source>
        <dbReference type="ARBA" id="ARBA00022490"/>
    </source>
</evidence>
<evidence type="ECO:0000256" key="11">
    <source>
        <dbReference type="ARBA" id="ARBA00049534"/>
    </source>
</evidence>
<proteinExistence type="inferred from homology"/>
<evidence type="ECO:0000259" key="14">
    <source>
        <dbReference type="Pfam" id="PF00117"/>
    </source>
</evidence>
<keyword evidence="8 12" id="KW-0368">Histidine biosynthesis</keyword>
<evidence type="ECO:0000256" key="1">
    <source>
        <dbReference type="ARBA" id="ARBA00004496"/>
    </source>
</evidence>